<gene>
    <name evidence="1" type="ORF">GCM10009539_85030</name>
</gene>
<evidence type="ECO:0000313" key="2">
    <source>
        <dbReference type="Proteomes" id="UP001500967"/>
    </source>
</evidence>
<sequence length="59" mass="6062">MKHFACGDVVRGCTAVFAGDTDDEILALVGQHARADHGLVDLPGELVAAVRSAITTQAA</sequence>
<reference evidence="1 2" key="1">
    <citation type="journal article" date="2019" name="Int. J. Syst. Evol. Microbiol.">
        <title>The Global Catalogue of Microorganisms (GCM) 10K type strain sequencing project: providing services to taxonomists for standard genome sequencing and annotation.</title>
        <authorList>
            <consortium name="The Broad Institute Genomics Platform"/>
            <consortium name="The Broad Institute Genome Sequencing Center for Infectious Disease"/>
            <person name="Wu L."/>
            <person name="Ma J."/>
        </authorList>
    </citation>
    <scope>NUCLEOTIDE SEQUENCE [LARGE SCALE GENOMIC DNA]</scope>
    <source>
        <strain evidence="1 2">JCM 10425</strain>
    </source>
</reference>
<proteinExistence type="predicted"/>
<keyword evidence="2" id="KW-1185">Reference proteome</keyword>
<accession>A0ABN0VAS1</accession>
<dbReference type="RefSeq" id="WP_344654640.1">
    <property type="nucleotide sequence ID" value="NZ_BAAAGX010000046.1"/>
</dbReference>
<organism evidence="1 2">
    <name type="scientific">Cryptosporangium japonicum</name>
    <dbReference type="NCBI Taxonomy" id="80872"/>
    <lineage>
        <taxon>Bacteria</taxon>
        <taxon>Bacillati</taxon>
        <taxon>Actinomycetota</taxon>
        <taxon>Actinomycetes</taxon>
        <taxon>Cryptosporangiales</taxon>
        <taxon>Cryptosporangiaceae</taxon>
        <taxon>Cryptosporangium</taxon>
    </lineage>
</organism>
<dbReference type="Pfam" id="PF06348">
    <property type="entry name" value="DUF1059"/>
    <property type="match status" value="1"/>
</dbReference>
<evidence type="ECO:0008006" key="3">
    <source>
        <dbReference type="Google" id="ProtNLM"/>
    </source>
</evidence>
<evidence type="ECO:0000313" key="1">
    <source>
        <dbReference type="EMBL" id="GAA0283927.1"/>
    </source>
</evidence>
<dbReference type="Proteomes" id="UP001500967">
    <property type="component" value="Unassembled WGS sequence"/>
</dbReference>
<dbReference type="InterPro" id="IPR009409">
    <property type="entry name" value="DUF1059"/>
</dbReference>
<name>A0ABN0VAS1_9ACTN</name>
<comment type="caution">
    <text evidence="1">The sequence shown here is derived from an EMBL/GenBank/DDBJ whole genome shotgun (WGS) entry which is preliminary data.</text>
</comment>
<protein>
    <recommendedName>
        <fullName evidence="3">Small metal-binding protein</fullName>
    </recommendedName>
</protein>
<dbReference type="EMBL" id="BAAAGX010000046">
    <property type="protein sequence ID" value="GAA0283927.1"/>
    <property type="molecule type" value="Genomic_DNA"/>
</dbReference>